<organism evidence="4 5">
    <name type="scientific">Candidatus Woesebacteria bacterium RBG_16_39_8b</name>
    <dbReference type="NCBI Taxonomy" id="1802482"/>
    <lineage>
        <taxon>Bacteria</taxon>
        <taxon>Candidatus Woeseibacteriota</taxon>
    </lineage>
</organism>
<feature type="coiled-coil region" evidence="1">
    <location>
        <begin position="134"/>
        <end position="161"/>
    </location>
</feature>
<evidence type="ECO:0000256" key="3">
    <source>
        <dbReference type="SAM" id="SignalP"/>
    </source>
</evidence>
<keyword evidence="3" id="KW-0732">Signal</keyword>
<accession>A0A1F7XIF2</accession>
<sequence>MKFLKKLIILSAVILFSLSLTSAFAKNDNVKSNNSKANRQVETNSDAEEVSNEVGGIAEEVVVQSPSEAAKSRNAIKKLEKVQETVAVQEVEEDIEDVVEEQIDTQDTVDEAIVEVDQRPSYIKFLIGPDFKNLGQLRKEVVHTRNNIRQLERVREKLTGDEQTVIDEAIAELESNALNLQASIGEKLEGFSLFGWLFRWMSGFDAPEEPEVSPTPSIEPTESPEATIVPSETPVATESATPVATEESTPVPTPAE</sequence>
<evidence type="ECO:0008006" key="6">
    <source>
        <dbReference type="Google" id="ProtNLM"/>
    </source>
</evidence>
<evidence type="ECO:0000313" key="5">
    <source>
        <dbReference type="Proteomes" id="UP000179013"/>
    </source>
</evidence>
<dbReference type="EMBL" id="MGFU01000001">
    <property type="protein sequence ID" value="OGM14796.1"/>
    <property type="molecule type" value="Genomic_DNA"/>
</dbReference>
<feature type="compositionally biased region" description="Polar residues" evidence="2">
    <location>
        <begin position="234"/>
        <end position="250"/>
    </location>
</feature>
<name>A0A1F7XIF2_9BACT</name>
<gene>
    <name evidence="4" type="ORF">A2V80_01470</name>
</gene>
<feature type="signal peptide" evidence="3">
    <location>
        <begin position="1"/>
        <end position="25"/>
    </location>
</feature>
<feature type="region of interest" description="Disordered" evidence="2">
    <location>
        <begin position="207"/>
        <end position="256"/>
    </location>
</feature>
<reference evidence="4 5" key="1">
    <citation type="journal article" date="2016" name="Nat. Commun.">
        <title>Thousands of microbial genomes shed light on interconnected biogeochemical processes in an aquifer system.</title>
        <authorList>
            <person name="Anantharaman K."/>
            <person name="Brown C.T."/>
            <person name="Hug L.A."/>
            <person name="Sharon I."/>
            <person name="Castelle C.J."/>
            <person name="Probst A.J."/>
            <person name="Thomas B.C."/>
            <person name="Singh A."/>
            <person name="Wilkins M.J."/>
            <person name="Karaoz U."/>
            <person name="Brodie E.L."/>
            <person name="Williams K.H."/>
            <person name="Hubbard S.S."/>
            <person name="Banfield J.F."/>
        </authorList>
    </citation>
    <scope>NUCLEOTIDE SEQUENCE [LARGE SCALE GENOMIC DNA]</scope>
</reference>
<evidence type="ECO:0000256" key="1">
    <source>
        <dbReference type="SAM" id="Coils"/>
    </source>
</evidence>
<keyword evidence="1" id="KW-0175">Coiled coil</keyword>
<proteinExistence type="predicted"/>
<feature type="compositionally biased region" description="Low complexity" evidence="2">
    <location>
        <begin position="212"/>
        <end position="227"/>
    </location>
</feature>
<dbReference type="AlphaFoldDB" id="A0A1F7XIF2"/>
<comment type="caution">
    <text evidence="4">The sequence shown here is derived from an EMBL/GenBank/DDBJ whole genome shotgun (WGS) entry which is preliminary data.</text>
</comment>
<dbReference type="Proteomes" id="UP000179013">
    <property type="component" value="Unassembled WGS sequence"/>
</dbReference>
<evidence type="ECO:0000313" key="4">
    <source>
        <dbReference type="EMBL" id="OGM14796.1"/>
    </source>
</evidence>
<feature type="chain" id="PRO_5009533738" description="DUF5667 domain-containing protein" evidence="3">
    <location>
        <begin position="26"/>
        <end position="256"/>
    </location>
</feature>
<protein>
    <recommendedName>
        <fullName evidence="6">DUF5667 domain-containing protein</fullName>
    </recommendedName>
</protein>
<evidence type="ECO:0000256" key="2">
    <source>
        <dbReference type="SAM" id="MobiDB-lite"/>
    </source>
</evidence>